<feature type="domain" description="P-type ATPase A" evidence="4">
    <location>
        <begin position="15"/>
        <end position="92"/>
    </location>
</feature>
<evidence type="ECO:0000313" key="5">
    <source>
        <dbReference type="EMBL" id="KXA97146.1"/>
    </source>
</evidence>
<proteinExistence type="predicted"/>
<evidence type="ECO:0000256" key="2">
    <source>
        <dbReference type="ARBA" id="ARBA00022840"/>
    </source>
</evidence>
<dbReference type="EMBL" id="LHXR01000042">
    <property type="protein sequence ID" value="KXA97146.1"/>
    <property type="molecule type" value="Genomic_DNA"/>
</dbReference>
<evidence type="ECO:0000256" key="3">
    <source>
        <dbReference type="SAM" id="MobiDB-lite"/>
    </source>
</evidence>
<dbReference type="GO" id="GO:0016020">
    <property type="term" value="C:membrane"/>
    <property type="evidence" value="ECO:0007669"/>
    <property type="project" value="InterPro"/>
</dbReference>
<name>A0A133USQ4_9EURY</name>
<evidence type="ECO:0000313" key="6">
    <source>
        <dbReference type="Proteomes" id="UP000070463"/>
    </source>
</evidence>
<reference evidence="5 6" key="1">
    <citation type="journal article" date="2016" name="Sci. Rep.">
        <title>Metabolic traits of an uncultured archaeal lineage -MSBL1- from brine pools of the Red Sea.</title>
        <authorList>
            <person name="Mwirichia R."/>
            <person name="Alam I."/>
            <person name="Rashid M."/>
            <person name="Vinu M."/>
            <person name="Ba-Alawi W."/>
            <person name="Anthony Kamau A."/>
            <person name="Kamanda Ngugi D."/>
            <person name="Goker M."/>
            <person name="Klenk H.P."/>
            <person name="Bajic V."/>
            <person name="Stingl U."/>
        </authorList>
    </citation>
    <scope>NUCLEOTIDE SEQUENCE [LARGE SCALE GENOMIC DNA]</scope>
    <source>
        <strain evidence="5">SCGC-AAA259I09</strain>
    </source>
</reference>
<accession>A0A133USQ4</accession>
<keyword evidence="2" id="KW-0067">ATP-binding</keyword>
<dbReference type="SUPFAM" id="SSF81653">
    <property type="entry name" value="Calcium ATPase, transduction domain A"/>
    <property type="match status" value="1"/>
</dbReference>
<dbReference type="GO" id="GO:0005524">
    <property type="term" value="F:ATP binding"/>
    <property type="evidence" value="ECO:0007669"/>
    <property type="project" value="UniProtKB-KW"/>
</dbReference>
<dbReference type="InterPro" id="IPR008250">
    <property type="entry name" value="ATPase_P-typ_transduc_dom_A_sf"/>
</dbReference>
<keyword evidence="6" id="KW-1185">Reference proteome</keyword>
<feature type="non-terminal residue" evidence="5">
    <location>
        <position position="95"/>
    </location>
</feature>
<dbReference type="Gene3D" id="2.70.150.10">
    <property type="entry name" value="Calcium-transporting ATPase, cytoplasmic transduction domain A"/>
    <property type="match status" value="1"/>
</dbReference>
<dbReference type="InterPro" id="IPR006391">
    <property type="entry name" value="P-type_ATPase_bsu_IA"/>
</dbReference>
<keyword evidence="1" id="KW-0547">Nucleotide-binding</keyword>
<dbReference type="AlphaFoldDB" id="A0A133USQ4"/>
<dbReference type="PANTHER" id="PTHR43743:SF1">
    <property type="entry name" value="POTASSIUM-TRANSPORTING ATPASE ATP-BINDING SUBUNIT"/>
    <property type="match status" value="1"/>
</dbReference>
<dbReference type="GO" id="GO:0008556">
    <property type="term" value="F:P-type potassium transmembrane transporter activity"/>
    <property type="evidence" value="ECO:0007669"/>
    <property type="project" value="InterPro"/>
</dbReference>
<protein>
    <recommendedName>
        <fullName evidence="4">P-type ATPase A domain-containing protein</fullName>
    </recommendedName>
</protein>
<sequence length="95" mass="10126">MRAECLFDGIHISYLVFVEEGDTIPRDGTVTEGSASIDESAVTGESEPVTKESGGDRSSVTEGTEVLSDRLKIEVTAEPGESFLDKMINLVESAS</sequence>
<evidence type="ECO:0000259" key="4">
    <source>
        <dbReference type="Pfam" id="PF00122"/>
    </source>
</evidence>
<evidence type="ECO:0000256" key="1">
    <source>
        <dbReference type="ARBA" id="ARBA00022741"/>
    </source>
</evidence>
<dbReference type="Pfam" id="PF00122">
    <property type="entry name" value="E1-E2_ATPase"/>
    <property type="match status" value="1"/>
</dbReference>
<organism evidence="5 6">
    <name type="scientific">candidate division MSBL1 archaeon SCGC-AAA259I09</name>
    <dbReference type="NCBI Taxonomy" id="1698267"/>
    <lineage>
        <taxon>Archaea</taxon>
        <taxon>Methanobacteriati</taxon>
        <taxon>Methanobacteriota</taxon>
        <taxon>candidate division MSBL1</taxon>
    </lineage>
</organism>
<dbReference type="PANTHER" id="PTHR43743">
    <property type="entry name" value="POTASSIUM-TRANSPORTING ATPASE ATP-BINDING SUBUNIT"/>
    <property type="match status" value="1"/>
</dbReference>
<dbReference type="Proteomes" id="UP000070463">
    <property type="component" value="Unassembled WGS sequence"/>
</dbReference>
<gene>
    <name evidence="5" type="ORF">AKJ37_03590</name>
</gene>
<feature type="region of interest" description="Disordered" evidence="3">
    <location>
        <begin position="25"/>
        <end position="65"/>
    </location>
</feature>
<comment type="caution">
    <text evidence="5">The sequence shown here is derived from an EMBL/GenBank/DDBJ whole genome shotgun (WGS) entry which is preliminary data.</text>
</comment>
<dbReference type="InterPro" id="IPR059000">
    <property type="entry name" value="ATPase_P-type_domA"/>
</dbReference>